<dbReference type="CDD" id="cd16830">
    <property type="entry name" value="HemS-like_N"/>
    <property type="match status" value="1"/>
</dbReference>
<evidence type="ECO:0000313" key="2">
    <source>
        <dbReference type="EMBL" id="QDL91896.1"/>
    </source>
</evidence>
<name>A0A5B8FT24_9RHOB</name>
<evidence type="ECO:0000313" key="3">
    <source>
        <dbReference type="Proteomes" id="UP000305888"/>
    </source>
</evidence>
<organism evidence="2 3">
    <name type="scientific">Paroceanicella profunda</name>
    <dbReference type="NCBI Taxonomy" id="2579971"/>
    <lineage>
        <taxon>Bacteria</taxon>
        <taxon>Pseudomonadati</taxon>
        <taxon>Pseudomonadota</taxon>
        <taxon>Alphaproteobacteria</taxon>
        <taxon>Rhodobacterales</taxon>
        <taxon>Paracoccaceae</taxon>
        <taxon>Paroceanicella</taxon>
    </lineage>
</organism>
<gene>
    <name evidence="2" type="ORF">FDP22_08975</name>
</gene>
<dbReference type="EMBL" id="CP040818">
    <property type="protein sequence ID" value="QDL91896.1"/>
    <property type="molecule type" value="Genomic_DNA"/>
</dbReference>
<dbReference type="InterPro" id="IPR053733">
    <property type="entry name" value="Heme_Transport_Util_sf"/>
</dbReference>
<dbReference type="AlphaFoldDB" id="A0A5B8FT24"/>
<dbReference type="Pfam" id="PF05171">
    <property type="entry name" value="HemS"/>
    <property type="match status" value="2"/>
</dbReference>
<dbReference type="CDD" id="cd16831">
    <property type="entry name" value="HemS-like_C"/>
    <property type="match status" value="1"/>
</dbReference>
<protein>
    <submittedName>
        <fullName evidence="2">Hemin-degrading factor</fullName>
    </submittedName>
</protein>
<dbReference type="RefSeq" id="WP_138572053.1">
    <property type="nucleotide sequence ID" value="NZ_CP040818.1"/>
</dbReference>
<dbReference type="InterPro" id="IPR007845">
    <property type="entry name" value="HemS/ChuX_dom"/>
</dbReference>
<dbReference type="GO" id="GO:0006826">
    <property type="term" value="P:iron ion transport"/>
    <property type="evidence" value="ECO:0007669"/>
    <property type="project" value="InterPro"/>
</dbReference>
<evidence type="ECO:0000259" key="1">
    <source>
        <dbReference type="Pfam" id="PF05171"/>
    </source>
</evidence>
<dbReference type="SUPFAM" id="SSF144064">
    <property type="entry name" value="Heme iron utilization protein-like"/>
    <property type="match status" value="1"/>
</dbReference>
<dbReference type="OrthoDB" id="316630at2"/>
<dbReference type="Proteomes" id="UP000305888">
    <property type="component" value="Chromosome"/>
</dbReference>
<reference evidence="2 3" key="1">
    <citation type="submission" date="2019-06" db="EMBL/GenBank/DDBJ databases">
        <title>Genome sequence of Rhodobacteraceae bacterium D4M1.</title>
        <authorList>
            <person name="Cao J."/>
        </authorList>
    </citation>
    <scope>NUCLEOTIDE SEQUENCE [LARGE SCALE GENOMIC DNA]</scope>
    <source>
        <strain evidence="2 3">D4M1</strain>
    </source>
</reference>
<feature type="domain" description="Haemin-degrading HemS/ChuX" evidence="1">
    <location>
        <begin position="35"/>
        <end position="165"/>
    </location>
</feature>
<dbReference type="KEGG" id="ppru:FDP22_08975"/>
<proteinExistence type="predicted"/>
<sequence length="359" mass="38394">MLDSPDPAALFDRYTALVADGGTRRARDAAAALGVPEALLVDAKRAGGQARRLRPHPERGFAPVIEALPGVGDIMSLTRNEACVHERHGRFEALNVEGGAAFVLGAEIDLRLFLNRWASGFAVEEEVASGNRLSLQFFDASGTAIQKIYATDATDRIAFDALIETWELPAEAAASAPLTVTPAAPSRPDRPDSAIDVAALRADWAAMTDTHEFFGLLRRHDVGRQQALRLAGPEHALPLGPGAETRLLETCAAAGLPIMIFVGNAGTIQIHTGPVETIRPHGPWINVLDPRFNLHLRTDAVAAAWLVRKPTADGIVTSVELFDDTGFCFCMVFGARKPGQPEREDWRAIAAGLGAPVPA</sequence>
<keyword evidence="3" id="KW-1185">Reference proteome</keyword>
<dbReference type="Gene3D" id="3.40.1570.10">
    <property type="entry name" value="HemS/ChuS/ChuX like domains"/>
    <property type="match status" value="2"/>
</dbReference>
<feature type="domain" description="Haemin-degrading HemS/ChuX" evidence="1">
    <location>
        <begin position="222"/>
        <end position="352"/>
    </location>
</feature>
<accession>A0A5B8FT24</accession>